<feature type="non-terminal residue" evidence="1">
    <location>
        <position position="1"/>
    </location>
</feature>
<organism evidence="1 2">
    <name type="scientific">Nostoc cf. edaphicum LEGE 07299</name>
    <dbReference type="NCBI Taxonomy" id="2777974"/>
    <lineage>
        <taxon>Bacteria</taxon>
        <taxon>Bacillati</taxon>
        <taxon>Cyanobacteriota</taxon>
        <taxon>Cyanophyceae</taxon>
        <taxon>Nostocales</taxon>
        <taxon>Nostocaceae</taxon>
        <taxon>Nostoc</taxon>
    </lineage>
</organism>
<dbReference type="EMBL" id="JADEXF010000213">
    <property type="protein sequence ID" value="MBE9104980.1"/>
    <property type="molecule type" value="Genomic_DNA"/>
</dbReference>
<keyword evidence="2" id="KW-1185">Reference proteome</keyword>
<protein>
    <recommendedName>
        <fullName evidence="3">LPS export ABC transporter periplasmic protein LptC</fullName>
    </recommendedName>
</protein>
<accession>A0ABR9TX38</accession>
<gene>
    <name evidence="1" type="ORF">IQ229_08490</name>
</gene>
<dbReference type="Proteomes" id="UP000647836">
    <property type="component" value="Unassembled WGS sequence"/>
</dbReference>
<proteinExistence type="predicted"/>
<evidence type="ECO:0008006" key="3">
    <source>
        <dbReference type="Google" id="ProtNLM"/>
    </source>
</evidence>
<comment type="caution">
    <text evidence="1">The sequence shown here is derived from an EMBL/GenBank/DDBJ whole genome shotgun (WGS) entry which is preliminary data.</text>
</comment>
<sequence>TEERKYYQNDLLVTGENTSFDTRLVRYSLQREEGQLKISDYSTVRVINSR</sequence>
<name>A0ABR9TX38_9NOSO</name>
<evidence type="ECO:0000313" key="2">
    <source>
        <dbReference type="Proteomes" id="UP000647836"/>
    </source>
</evidence>
<reference evidence="1 2" key="1">
    <citation type="submission" date="2020-10" db="EMBL/GenBank/DDBJ databases">
        <authorList>
            <person name="Castelo-Branco R."/>
            <person name="Eusebio N."/>
            <person name="Adriana R."/>
            <person name="Vieira A."/>
            <person name="Brugerolle De Fraissinette N."/>
            <person name="Rezende De Castro R."/>
            <person name="Schneider M.P."/>
            <person name="Vasconcelos V."/>
            <person name="Leao P.N."/>
        </authorList>
    </citation>
    <scope>NUCLEOTIDE SEQUENCE [LARGE SCALE GENOMIC DNA]</scope>
    <source>
        <strain evidence="1 2">LEGE 07299</strain>
    </source>
</reference>
<evidence type="ECO:0000313" key="1">
    <source>
        <dbReference type="EMBL" id="MBE9104980.1"/>
    </source>
</evidence>